<keyword evidence="2" id="KW-0472">Membrane</keyword>
<reference evidence="4" key="1">
    <citation type="submission" date="2017-01" db="EMBL/GenBank/DDBJ databases">
        <title>Comparative genomics of anhydrobiosis in the tardigrade Hypsibius dujardini.</title>
        <authorList>
            <person name="Yoshida Y."/>
            <person name="Koutsovoulos G."/>
            <person name="Laetsch D."/>
            <person name="Stevens L."/>
            <person name="Kumar S."/>
            <person name="Horikawa D."/>
            <person name="Ishino K."/>
            <person name="Komine S."/>
            <person name="Tomita M."/>
            <person name="Blaxter M."/>
            <person name="Arakawa K."/>
        </authorList>
    </citation>
    <scope>NUCLEOTIDE SEQUENCE [LARGE SCALE GENOMIC DNA]</scope>
    <source>
        <strain evidence="4">Z151</strain>
    </source>
</reference>
<gene>
    <name evidence="3" type="ORF">BV898_14365</name>
</gene>
<evidence type="ECO:0000256" key="2">
    <source>
        <dbReference type="SAM" id="Phobius"/>
    </source>
</evidence>
<evidence type="ECO:0000313" key="4">
    <source>
        <dbReference type="Proteomes" id="UP000192578"/>
    </source>
</evidence>
<feature type="compositionally biased region" description="Basic and acidic residues" evidence="1">
    <location>
        <begin position="95"/>
        <end position="110"/>
    </location>
</feature>
<organism evidence="3 4">
    <name type="scientific">Hypsibius exemplaris</name>
    <name type="common">Freshwater tardigrade</name>
    <dbReference type="NCBI Taxonomy" id="2072580"/>
    <lineage>
        <taxon>Eukaryota</taxon>
        <taxon>Metazoa</taxon>
        <taxon>Ecdysozoa</taxon>
        <taxon>Tardigrada</taxon>
        <taxon>Eutardigrada</taxon>
        <taxon>Parachela</taxon>
        <taxon>Hypsibioidea</taxon>
        <taxon>Hypsibiidae</taxon>
        <taxon>Hypsibius</taxon>
    </lineage>
</organism>
<protein>
    <submittedName>
        <fullName evidence="3">Uncharacterized protein</fullName>
    </submittedName>
</protein>
<evidence type="ECO:0000313" key="3">
    <source>
        <dbReference type="EMBL" id="OWA49829.1"/>
    </source>
</evidence>
<feature type="region of interest" description="Disordered" evidence="1">
    <location>
        <begin position="92"/>
        <end position="112"/>
    </location>
</feature>
<dbReference type="Proteomes" id="UP000192578">
    <property type="component" value="Unassembled WGS sequence"/>
</dbReference>
<feature type="transmembrane region" description="Helical" evidence="2">
    <location>
        <begin position="133"/>
        <end position="155"/>
    </location>
</feature>
<name>A0A9X6N9Q2_HYPEX</name>
<keyword evidence="2" id="KW-1133">Transmembrane helix</keyword>
<keyword evidence="4" id="KW-1185">Reference proteome</keyword>
<sequence>MKENKTFPPIRGLPWFLPTLRAAHSPSSPYLARQRIRRFPSRSTASPQQQQQADLRNGSKNFFVSVPIINISRRGHVTSITLSHPRFFGDGFPGRADHGPTVRGPRRDGPRTAARRLRTHVRPPCEEEETRHLLSLLLASSALSLSLFLIFFTSFQQPFFTHGNRFVPAHGSSRHRGRSPIWRVAAVPSTFKMELLETSNKKTPDDPSTFASMLFSSVVV</sequence>
<proteinExistence type="predicted"/>
<evidence type="ECO:0000256" key="1">
    <source>
        <dbReference type="SAM" id="MobiDB-lite"/>
    </source>
</evidence>
<comment type="caution">
    <text evidence="3">The sequence shown here is derived from an EMBL/GenBank/DDBJ whole genome shotgun (WGS) entry which is preliminary data.</text>
</comment>
<keyword evidence="2" id="KW-0812">Transmembrane</keyword>
<dbReference type="EMBL" id="MTYJ01000174">
    <property type="protein sequence ID" value="OWA49829.1"/>
    <property type="molecule type" value="Genomic_DNA"/>
</dbReference>
<dbReference type="AlphaFoldDB" id="A0A9X6N9Q2"/>
<accession>A0A9X6N9Q2</accession>